<organism evidence="1 2">
    <name type="scientific">Sphaerobolus stellatus (strain SS14)</name>
    <dbReference type="NCBI Taxonomy" id="990650"/>
    <lineage>
        <taxon>Eukaryota</taxon>
        <taxon>Fungi</taxon>
        <taxon>Dikarya</taxon>
        <taxon>Basidiomycota</taxon>
        <taxon>Agaricomycotina</taxon>
        <taxon>Agaricomycetes</taxon>
        <taxon>Phallomycetidae</taxon>
        <taxon>Geastrales</taxon>
        <taxon>Sphaerobolaceae</taxon>
        <taxon>Sphaerobolus</taxon>
    </lineage>
</organism>
<accession>A0A0C9USL0</accession>
<reference evidence="1 2" key="1">
    <citation type="submission" date="2014-06" db="EMBL/GenBank/DDBJ databases">
        <title>Evolutionary Origins and Diversification of the Mycorrhizal Mutualists.</title>
        <authorList>
            <consortium name="DOE Joint Genome Institute"/>
            <consortium name="Mycorrhizal Genomics Consortium"/>
            <person name="Kohler A."/>
            <person name="Kuo A."/>
            <person name="Nagy L.G."/>
            <person name="Floudas D."/>
            <person name="Copeland A."/>
            <person name="Barry K.W."/>
            <person name="Cichocki N."/>
            <person name="Veneault-Fourrey C."/>
            <person name="LaButti K."/>
            <person name="Lindquist E.A."/>
            <person name="Lipzen A."/>
            <person name="Lundell T."/>
            <person name="Morin E."/>
            <person name="Murat C."/>
            <person name="Riley R."/>
            <person name="Ohm R."/>
            <person name="Sun H."/>
            <person name="Tunlid A."/>
            <person name="Henrissat B."/>
            <person name="Grigoriev I.V."/>
            <person name="Hibbett D.S."/>
            <person name="Martin F."/>
        </authorList>
    </citation>
    <scope>NUCLEOTIDE SEQUENCE [LARGE SCALE GENOMIC DNA]</scope>
    <source>
        <strain evidence="1 2">SS14</strain>
    </source>
</reference>
<name>A0A0C9USL0_SPHS4</name>
<keyword evidence="2" id="KW-1185">Reference proteome</keyword>
<protein>
    <submittedName>
        <fullName evidence="1">Unplaced genomic scaffold SPHSTscaffold_155, whole genome shotgun sequence</fullName>
    </submittedName>
</protein>
<dbReference type="EMBL" id="KN837230">
    <property type="protein sequence ID" value="KIJ32212.1"/>
    <property type="molecule type" value="Genomic_DNA"/>
</dbReference>
<dbReference type="Proteomes" id="UP000054279">
    <property type="component" value="Unassembled WGS sequence"/>
</dbReference>
<evidence type="ECO:0000313" key="2">
    <source>
        <dbReference type="Proteomes" id="UP000054279"/>
    </source>
</evidence>
<dbReference type="HOGENOM" id="CLU_037356_1_0_1"/>
<sequence>MSVPNAVRDDNDGYFLEEDIDVAAWLSKIIADIPCQAFMHQMQAVFGSHLNFETTFKQNYTHIIHYMDEDLDVYNQSCKVVLPYAEEPLRGTSDVEMSAPVNAGTNSTLPDESAMNLDHNLNDLYA</sequence>
<evidence type="ECO:0000313" key="1">
    <source>
        <dbReference type="EMBL" id="KIJ32212.1"/>
    </source>
</evidence>
<dbReference type="AlphaFoldDB" id="A0A0C9USL0"/>
<proteinExistence type="predicted"/>
<gene>
    <name evidence="1" type="ORF">M422DRAFT_266012</name>
</gene>